<accession>A0A0C3ATK9</accession>
<reference evidence="3" key="2">
    <citation type="submission" date="2015-01" db="EMBL/GenBank/DDBJ databases">
        <title>Evolutionary Origins and Diversification of the Mycorrhizal Mutualists.</title>
        <authorList>
            <consortium name="DOE Joint Genome Institute"/>
            <consortium name="Mycorrhizal Genomics Consortium"/>
            <person name="Kohler A."/>
            <person name="Kuo A."/>
            <person name="Nagy L.G."/>
            <person name="Floudas D."/>
            <person name="Copeland A."/>
            <person name="Barry K.W."/>
            <person name="Cichocki N."/>
            <person name="Veneault-Fourrey C."/>
            <person name="LaButti K."/>
            <person name="Lindquist E.A."/>
            <person name="Lipzen A."/>
            <person name="Lundell T."/>
            <person name="Morin E."/>
            <person name="Murat C."/>
            <person name="Riley R."/>
            <person name="Ohm R."/>
            <person name="Sun H."/>
            <person name="Tunlid A."/>
            <person name="Henrissat B."/>
            <person name="Grigoriev I.V."/>
            <person name="Hibbett D.S."/>
            <person name="Martin F."/>
        </authorList>
    </citation>
    <scope>NUCLEOTIDE SEQUENCE [LARGE SCALE GENOMIC DNA]</scope>
    <source>
        <strain evidence="3">Foug A</strain>
    </source>
</reference>
<gene>
    <name evidence="2" type="ORF">SCLCIDRAFT_1016832</name>
</gene>
<protein>
    <submittedName>
        <fullName evidence="2">Uncharacterized protein</fullName>
    </submittedName>
</protein>
<evidence type="ECO:0000256" key="1">
    <source>
        <dbReference type="SAM" id="Phobius"/>
    </source>
</evidence>
<sequence>MTEARLSCQSAPKFSITYVIMVGWDIWYPATFSPIGIIPLSTLRGLVQNFGDLIAILSLLLALACGVRGIWGGASVVLPRRGDIDLMVIGRRQYRTWMAWVVNLYGREPSFVGDRRNERCGSLDYSQLPRYCDVFDRGGGHSGNPRIPLSGRHTLEVTSTWRSVFLFASVTMSLTLYIAHVSPYYIRF</sequence>
<name>A0A0C3ATK9_9AGAM</name>
<organism evidence="2 3">
    <name type="scientific">Scleroderma citrinum Foug A</name>
    <dbReference type="NCBI Taxonomy" id="1036808"/>
    <lineage>
        <taxon>Eukaryota</taxon>
        <taxon>Fungi</taxon>
        <taxon>Dikarya</taxon>
        <taxon>Basidiomycota</taxon>
        <taxon>Agaricomycotina</taxon>
        <taxon>Agaricomycetes</taxon>
        <taxon>Agaricomycetidae</taxon>
        <taxon>Boletales</taxon>
        <taxon>Sclerodermatineae</taxon>
        <taxon>Sclerodermataceae</taxon>
        <taxon>Scleroderma</taxon>
    </lineage>
</organism>
<keyword evidence="3" id="KW-1185">Reference proteome</keyword>
<feature type="transmembrane region" description="Helical" evidence="1">
    <location>
        <begin position="53"/>
        <end position="71"/>
    </location>
</feature>
<dbReference type="EMBL" id="KN822010">
    <property type="protein sequence ID" value="KIM68297.1"/>
    <property type="molecule type" value="Genomic_DNA"/>
</dbReference>
<keyword evidence="1" id="KW-1133">Transmembrane helix</keyword>
<keyword evidence="1" id="KW-0472">Membrane</keyword>
<keyword evidence="1" id="KW-0812">Transmembrane</keyword>
<dbReference type="AlphaFoldDB" id="A0A0C3ATK9"/>
<dbReference type="Proteomes" id="UP000053989">
    <property type="component" value="Unassembled WGS sequence"/>
</dbReference>
<proteinExistence type="predicted"/>
<dbReference type="HOGENOM" id="CLU_1441840_0_0_1"/>
<dbReference type="InParanoid" id="A0A0C3ATK9"/>
<evidence type="ECO:0000313" key="3">
    <source>
        <dbReference type="Proteomes" id="UP000053989"/>
    </source>
</evidence>
<feature type="transmembrane region" description="Helical" evidence="1">
    <location>
        <begin position="26"/>
        <end position="46"/>
    </location>
</feature>
<evidence type="ECO:0000313" key="2">
    <source>
        <dbReference type="EMBL" id="KIM68297.1"/>
    </source>
</evidence>
<reference evidence="2 3" key="1">
    <citation type="submission" date="2014-04" db="EMBL/GenBank/DDBJ databases">
        <authorList>
            <consortium name="DOE Joint Genome Institute"/>
            <person name="Kuo A."/>
            <person name="Kohler A."/>
            <person name="Nagy L.G."/>
            <person name="Floudas D."/>
            <person name="Copeland A."/>
            <person name="Barry K.W."/>
            <person name="Cichocki N."/>
            <person name="Veneault-Fourrey C."/>
            <person name="LaButti K."/>
            <person name="Lindquist E.A."/>
            <person name="Lipzen A."/>
            <person name="Lundell T."/>
            <person name="Morin E."/>
            <person name="Murat C."/>
            <person name="Sun H."/>
            <person name="Tunlid A."/>
            <person name="Henrissat B."/>
            <person name="Grigoriev I.V."/>
            <person name="Hibbett D.S."/>
            <person name="Martin F."/>
            <person name="Nordberg H.P."/>
            <person name="Cantor M.N."/>
            <person name="Hua S.X."/>
        </authorList>
    </citation>
    <scope>NUCLEOTIDE SEQUENCE [LARGE SCALE GENOMIC DNA]</scope>
    <source>
        <strain evidence="2 3">Foug A</strain>
    </source>
</reference>
<feature type="transmembrane region" description="Helical" evidence="1">
    <location>
        <begin position="164"/>
        <end position="186"/>
    </location>
</feature>